<dbReference type="Proteomes" id="UP000182894">
    <property type="component" value="Unassembled WGS sequence"/>
</dbReference>
<dbReference type="Gene3D" id="3.20.20.140">
    <property type="entry name" value="Metal-dependent hydrolases"/>
    <property type="match status" value="1"/>
</dbReference>
<dbReference type="Pfam" id="PF04909">
    <property type="entry name" value="Amidohydro_2"/>
    <property type="match status" value="1"/>
</dbReference>
<dbReference type="InterPro" id="IPR052350">
    <property type="entry name" value="Metallo-dep_Lactonases"/>
</dbReference>
<dbReference type="InterPro" id="IPR006680">
    <property type="entry name" value="Amidohydro-rel"/>
</dbReference>
<protein>
    <submittedName>
        <fullName evidence="3">L-fuconolactonase</fullName>
    </submittedName>
</protein>
<keyword evidence="4" id="KW-1185">Reference proteome</keyword>
<evidence type="ECO:0000259" key="2">
    <source>
        <dbReference type="Pfam" id="PF04909"/>
    </source>
</evidence>
<dbReference type="EMBL" id="FNCO01000001">
    <property type="protein sequence ID" value="SDG07387.1"/>
    <property type="molecule type" value="Genomic_DNA"/>
</dbReference>
<dbReference type="PANTHER" id="PTHR43569">
    <property type="entry name" value="AMIDOHYDROLASE"/>
    <property type="match status" value="1"/>
</dbReference>
<dbReference type="InterPro" id="IPR032466">
    <property type="entry name" value="Metal_Hydrolase"/>
</dbReference>
<dbReference type="AlphaFoldDB" id="A0A1G7R9F6"/>
<dbReference type="RefSeq" id="WP_074749438.1">
    <property type="nucleotide sequence ID" value="NZ_FNCO01000001.1"/>
</dbReference>
<gene>
    <name evidence="3" type="ORF">SAMN05216605_10179</name>
</gene>
<proteinExistence type="inferred from homology"/>
<dbReference type="STRING" id="89065.SAMN05216605_10179"/>
<evidence type="ECO:0000256" key="1">
    <source>
        <dbReference type="ARBA" id="ARBA00038310"/>
    </source>
</evidence>
<sequence>MTAVDRYTGPIIDSHIHLFDASRDEGIPWPEPGHPLHGVALAADYWALAEKHRITGAIVVEASHWRLDNFWLLERVRQSPHLLGFIGNLSPFDAAFHDDLSRLEREPLFLGLRYGNLWQRDVLDDQTRPGFIEAMQRLAATGRTLDSANPDPRLIKGLIRLSDAVPTLRIVVDHLPSASVPGEHWADFQRDVLALAERPNVFAKLAEIPQQGNEGLVTDPAFYRDRLAYLWDAFGEDRCFFGSDWPNSNSVADFDSTVNLVRHCMADKPLAVQEKFFLRNVAHAYSLPVLQGAR</sequence>
<organism evidence="3 4">
    <name type="scientific">Pseudomonas abietaniphila</name>
    <dbReference type="NCBI Taxonomy" id="89065"/>
    <lineage>
        <taxon>Bacteria</taxon>
        <taxon>Pseudomonadati</taxon>
        <taxon>Pseudomonadota</taxon>
        <taxon>Gammaproteobacteria</taxon>
        <taxon>Pseudomonadales</taxon>
        <taxon>Pseudomonadaceae</taxon>
        <taxon>Pseudomonas</taxon>
    </lineage>
</organism>
<dbReference type="PANTHER" id="PTHR43569:SF2">
    <property type="entry name" value="AMIDOHYDROLASE-RELATED DOMAIN-CONTAINING PROTEIN"/>
    <property type="match status" value="1"/>
</dbReference>
<evidence type="ECO:0000313" key="4">
    <source>
        <dbReference type="Proteomes" id="UP000182894"/>
    </source>
</evidence>
<reference evidence="4" key="1">
    <citation type="submission" date="2016-10" db="EMBL/GenBank/DDBJ databases">
        <authorList>
            <person name="Varghese N."/>
            <person name="Submissions S."/>
        </authorList>
    </citation>
    <scope>NUCLEOTIDE SEQUENCE [LARGE SCALE GENOMIC DNA]</scope>
    <source>
        <strain evidence="4">ATCC 700689</strain>
    </source>
</reference>
<name>A0A1G7R9F6_9PSED</name>
<feature type="domain" description="Amidohydrolase-related" evidence="2">
    <location>
        <begin position="12"/>
        <end position="285"/>
    </location>
</feature>
<evidence type="ECO:0000313" key="3">
    <source>
        <dbReference type="EMBL" id="SDG07387.1"/>
    </source>
</evidence>
<dbReference type="GO" id="GO:0016787">
    <property type="term" value="F:hydrolase activity"/>
    <property type="evidence" value="ECO:0007669"/>
    <property type="project" value="InterPro"/>
</dbReference>
<comment type="similarity">
    <text evidence="1">Belongs to the metallo-dependent hydrolases superfamily.</text>
</comment>
<accession>A0A1G7R9F6</accession>
<dbReference type="SUPFAM" id="SSF51556">
    <property type="entry name" value="Metallo-dependent hydrolases"/>
    <property type="match status" value="1"/>
</dbReference>
<dbReference type="OrthoDB" id="9787654at2"/>